<evidence type="ECO:0000256" key="1">
    <source>
        <dbReference type="ARBA" id="ARBA00022801"/>
    </source>
</evidence>
<evidence type="ECO:0000313" key="5">
    <source>
        <dbReference type="Proteomes" id="UP000001412"/>
    </source>
</evidence>
<dbReference type="GeneID" id="24254304"/>
<dbReference type="EMBL" id="AE015927">
    <property type="protein sequence ID" value="AAO35657.1"/>
    <property type="molecule type" value="Genomic_DNA"/>
</dbReference>
<dbReference type="PANTHER" id="PTHR46609">
    <property type="entry name" value="EXONUCLEASE, PHAGE-TYPE/RECB, C-TERMINAL DOMAIN-CONTAINING PROTEIN"/>
    <property type="match status" value="1"/>
</dbReference>
<feature type="coiled-coil region" evidence="2">
    <location>
        <begin position="358"/>
        <end position="392"/>
    </location>
</feature>
<feature type="domain" description="YqaJ viral recombinase" evidence="3">
    <location>
        <begin position="146"/>
        <end position="281"/>
    </location>
</feature>
<dbReference type="InterPro" id="IPR017482">
    <property type="entry name" value="Lambda-type_endonuclease"/>
</dbReference>
<dbReference type="GO" id="GO:0016787">
    <property type="term" value="F:hydrolase activity"/>
    <property type="evidence" value="ECO:0007669"/>
    <property type="project" value="UniProtKB-KW"/>
</dbReference>
<evidence type="ECO:0000313" key="4">
    <source>
        <dbReference type="EMBL" id="AAO35657.1"/>
    </source>
</evidence>
<feature type="coiled-coil region" evidence="2">
    <location>
        <begin position="57"/>
        <end position="126"/>
    </location>
</feature>
<protein>
    <submittedName>
        <fullName evidence="4">Phage-related protein</fullName>
    </submittedName>
</protein>
<dbReference type="NCBIfam" id="TIGR03033">
    <property type="entry name" value="phage_rel_nuc"/>
    <property type="match status" value="1"/>
</dbReference>
<dbReference type="InterPro" id="IPR019080">
    <property type="entry name" value="YqaJ_viral_recombinase"/>
</dbReference>
<dbReference type="Gene3D" id="3.90.320.10">
    <property type="match status" value="1"/>
</dbReference>
<organism evidence="4 5">
    <name type="scientific">Clostridium tetani (strain Massachusetts / E88)</name>
    <dbReference type="NCBI Taxonomy" id="212717"/>
    <lineage>
        <taxon>Bacteria</taxon>
        <taxon>Bacillati</taxon>
        <taxon>Bacillota</taxon>
        <taxon>Clostridia</taxon>
        <taxon>Eubacteriales</taxon>
        <taxon>Clostridiaceae</taxon>
        <taxon>Clostridium</taxon>
    </lineage>
</organism>
<keyword evidence="5" id="KW-1185">Reference proteome</keyword>
<dbReference type="SUPFAM" id="SSF52980">
    <property type="entry name" value="Restriction endonuclease-like"/>
    <property type="match status" value="1"/>
</dbReference>
<evidence type="ECO:0000256" key="2">
    <source>
        <dbReference type="SAM" id="Coils"/>
    </source>
</evidence>
<sequence length="447" mass="52082">MIKDITLALLTTTINRYSSLGDSIRAIHKEAVINDLTGILDYVTDLKEENNQPITVVLNSNGEVEFLKKRIRELEESCETDNEVIEKQHRKIKELQNSNYRWNTLCVQLKAKNKRFEAENKDLKSRFGVDKLEIMKRGGSGLDKLKWLQERQKGIGGSDAGAILGINKWKTPFQIYLEKTEPITEINEQSEAAYWGDQFEEVVAKEFEKRTGKKVRRDRRHFKHEKYPFMVANIDRRVIGENAVLECKTANQFLAKEWEGEEIPASYLVQVQHYLEVTGAEKGYIAVLIGGQKFIWKEVERDEELIEIIINTEKEFWENHVLKKIPPALDGSSAAEKYLNEKYKKSNSNISIDLKSEYMDKIDELMQLKETIKNLEGQAKEIENNIKNELKEAEIGYAQGYEVNWKKVISNRVDSKLLKEKYSEIYKKVCKESVFRRFNIKNLKEEN</sequence>
<name>Q896D3_CLOTE</name>
<dbReference type="InterPro" id="IPR011335">
    <property type="entry name" value="Restrct_endonuc-II-like"/>
</dbReference>
<dbReference type="Pfam" id="PF09588">
    <property type="entry name" value="YqaJ"/>
    <property type="match status" value="1"/>
</dbReference>
<evidence type="ECO:0000259" key="3">
    <source>
        <dbReference type="Pfam" id="PF09588"/>
    </source>
</evidence>
<keyword evidence="1" id="KW-0378">Hydrolase</keyword>
<gene>
    <name evidence="4" type="ordered locus">CTC_01074</name>
</gene>
<keyword evidence="2" id="KW-0175">Coiled coil</keyword>
<dbReference type="PANTHER" id="PTHR46609:SF6">
    <property type="entry name" value="EXONUCLEASE, PHAGE-TYPE_RECB, C-TERMINAL DOMAIN-CONTAINING PROTEIN-RELATED"/>
    <property type="match status" value="1"/>
</dbReference>
<dbReference type="RefSeq" id="WP_011099319.1">
    <property type="nucleotide sequence ID" value="NC_004557.1"/>
</dbReference>
<accession>Q896D3</accession>
<dbReference type="STRING" id="212717.CTC_01074"/>
<dbReference type="InterPro" id="IPR051703">
    <property type="entry name" value="NF-kappa-B_Signaling_Reg"/>
</dbReference>
<dbReference type="SUPFAM" id="SSF46579">
    <property type="entry name" value="Prefoldin"/>
    <property type="match status" value="1"/>
</dbReference>
<reference evidence="4 5" key="1">
    <citation type="journal article" date="2003" name="Proc. Natl. Acad. Sci. U.S.A.">
        <title>The genome sequence of Clostridium tetani, the causative agent of tetanus disease.</title>
        <authorList>
            <person name="Brueggemann H."/>
            <person name="Baumer S."/>
            <person name="Fricke W.F."/>
            <person name="Wiezer A."/>
            <person name="Liesegang H."/>
            <person name="Decker I."/>
            <person name="Herzberg C."/>
            <person name="Martinez-Arias R."/>
            <person name="Merkl R."/>
            <person name="Henne A."/>
            <person name="Gottschalk G."/>
        </authorList>
    </citation>
    <scope>NUCLEOTIDE SEQUENCE [LARGE SCALE GENOMIC DNA]</scope>
    <source>
        <strain evidence="5">Massachusetts / E88</strain>
    </source>
</reference>
<dbReference type="KEGG" id="ctc:CTC_01074"/>
<dbReference type="HOGENOM" id="CLU_049574_0_0_9"/>
<dbReference type="Proteomes" id="UP000001412">
    <property type="component" value="Chromosome"/>
</dbReference>
<dbReference type="InterPro" id="IPR011604">
    <property type="entry name" value="PDDEXK-like_dom_sf"/>
</dbReference>
<dbReference type="AlphaFoldDB" id="Q896D3"/>
<proteinExistence type="predicted"/>